<dbReference type="AlphaFoldDB" id="A0A5K7XD03"/>
<keyword evidence="2" id="KW-1185">Reference proteome</keyword>
<dbReference type="KEGG" id="lpav:PLANPX_0591"/>
<dbReference type="InterPro" id="IPR011990">
    <property type="entry name" value="TPR-like_helical_dom_sf"/>
</dbReference>
<proteinExistence type="predicted"/>
<dbReference type="Proteomes" id="UP000326837">
    <property type="component" value="Chromosome"/>
</dbReference>
<evidence type="ECO:0000313" key="2">
    <source>
        <dbReference type="Proteomes" id="UP000326837"/>
    </source>
</evidence>
<sequence length="148" mass="15927">MLQESSAFRLAVTCHLAILYSALGCNRVPVQSGNSRQLAIQAFEGAETAFAAGNFAEASKLFSTAIEHGLSSDSYGAATVKRTVCWGAEGKHQEALNELTRLEANAPNLDQVYAARAYVLAKQGKAAESRAALAKARQYNRTVQEFKD</sequence>
<dbReference type="RefSeq" id="WP_152097210.1">
    <property type="nucleotide sequence ID" value="NZ_AP021861.1"/>
</dbReference>
<dbReference type="Gene3D" id="1.25.40.10">
    <property type="entry name" value="Tetratricopeptide repeat domain"/>
    <property type="match status" value="1"/>
</dbReference>
<accession>A0A5K7XD03</accession>
<dbReference type="SUPFAM" id="SSF48452">
    <property type="entry name" value="TPR-like"/>
    <property type="match status" value="1"/>
</dbReference>
<evidence type="ECO:0000313" key="1">
    <source>
        <dbReference type="EMBL" id="BBO30979.1"/>
    </source>
</evidence>
<dbReference type="EMBL" id="AP021861">
    <property type="protein sequence ID" value="BBO30979.1"/>
    <property type="molecule type" value="Genomic_DNA"/>
</dbReference>
<organism evidence="1 2">
    <name type="scientific">Lacipirellula parvula</name>
    <dbReference type="NCBI Taxonomy" id="2650471"/>
    <lineage>
        <taxon>Bacteria</taxon>
        <taxon>Pseudomonadati</taxon>
        <taxon>Planctomycetota</taxon>
        <taxon>Planctomycetia</taxon>
        <taxon>Pirellulales</taxon>
        <taxon>Lacipirellulaceae</taxon>
        <taxon>Lacipirellula</taxon>
    </lineage>
</organism>
<evidence type="ECO:0008006" key="3">
    <source>
        <dbReference type="Google" id="ProtNLM"/>
    </source>
</evidence>
<name>A0A5K7XD03_9BACT</name>
<gene>
    <name evidence="1" type="ORF">PLANPX_0591</name>
</gene>
<protein>
    <recommendedName>
        <fullName evidence="3">Tetratricopeptide repeat protein</fullName>
    </recommendedName>
</protein>
<reference evidence="2" key="1">
    <citation type="submission" date="2019-10" db="EMBL/GenBank/DDBJ databases">
        <title>Lacipirellula parvula gen. nov., sp. nov., representing a lineage of planctomycetes widespread in freshwater anoxic habitats, and description of the family Lacipirellulaceae.</title>
        <authorList>
            <person name="Dedysh S.N."/>
            <person name="Kulichevskaya I.S."/>
            <person name="Beletsky A.V."/>
            <person name="Rakitin A.L."/>
            <person name="Mardanov A.V."/>
            <person name="Ivanova A.A."/>
            <person name="Saltykova V.X."/>
            <person name="Rijpstra W.I.C."/>
            <person name="Sinninghe Damste J.S."/>
            <person name="Ravin N.V."/>
        </authorList>
    </citation>
    <scope>NUCLEOTIDE SEQUENCE [LARGE SCALE GENOMIC DNA]</scope>
    <source>
        <strain evidence="2">PX69</strain>
    </source>
</reference>